<reference evidence="2" key="2">
    <citation type="submission" date="2015-07" db="EMBL/GenBank/DDBJ databases">
        <title>Contrasting host-pathogen interactions and genome evolution in two generalist and specialist microsporidian pathogens of mosquitoes.</title>
        <authorList>
            <consortium name="The Broad Institute Genomics Platform"/>
            <consortium name="The Broad Institute Genome Sequencing Center for Infectious Disease"/>
            <person name="Cuomo C.A."/>
            <person name="Sanscrainte N.D."/>
            <person name="Goldberg J.M."/>
            <person name="Heiman D."/>
            <person name="Young S."/>
            <person name="Zeng Q."/>
            <person name="Becnel J.J."/>
            <person name="Birren B.W."/>
        </authorList>
    </citation>
    <scope>NUCLEOTIDE SEQUENCE [LARGE SCALE GENOMIC DNA]</scope>
    <source>
        <strain evidence="2">USNM 41457</strain>
    </source>
</reference>
<evidence type="ECO:0000313" key="1">
    <source>
        <dbReference type="EMBL" id="EJW04856.1"/>
    </source>
</evidence>
<dbReference type="InParanoid" id="J9DAR7"/>
<comment type="caution">
    <text evidence="1">The sequence shown here is derived from an EMBL/GenBank/DDBJ whole genome shotgun (WGS) entry which is preliminary data.</text>
</comment>
<dbReference type="Proteomes" id="UP000003163">
    <property type="component" value="Unassembled WGS sequence"/>
</dbReference>
<evidence type="ECO:0000313" key="2">
    <source>
        <dbReference type="Proteomes" id="UP000003163"/>
    </source>
</evidence>
<reference evidence="1 2" key="1">
    <citation type="submission" date="2011-08" db="EMBL/GenBank/DDBJ databases">
        <authorList>
            <person name="Liu Z.J."/>
            <person name="Shi F.L."/>
            <person name="Lu J.Q."/>
            <person name="Li M."/>
            <person name="Wang Z.L."/>
        </authorList>
    </citation>
    <scope>NUCLEOTIDE SEQUENCE [LARGE SCALE GENOMIC DNA]</scope>
    <source>
        <strain evidence="1 2">USNM 41457</strain>
    </source>
</reference>
<protein>
    <submittedName>
        <fullName evidence="1">Uncharacterized protein</fullName>
    </submittedName>
</protein>
<dbReference type="EMBL" id="AFBI03000012">
    <property type="protein sequence ID" value="EJW04856.1"/>
    <property type="molecule type" value="Genomic_DNA"/>
</dbReference>
<name>J9DAR7_EDHAE</name>
<gene>
    <name evidence="1" type="ORF">EDEG_00949</name>
</gene>
<accession>J9DAR7</accession>
<sequence>MIFNPNKFFFKKNTTIESAANKCLNMRIFKYYFIRNNIKYRKLIWVIRKINKPAFLSNTSSILIKGFRNLINLKNKENIGEYYNNNEIHKQLIKYYLTNKKKCLCKKEVCKIQKKLNNFVSNYVRMHQRKCYILDLIYTFTIQVMNINRNFRKIDFEKITNIKNYFIDFLLKFGSNICKKTAAKNKKECLELKNFQNQINLYLIKFFNFESLVYEIIELYGIILEIQRILNLGKILIYNRFYNTLLRYINFILKEEENIFKDFKIERAVISHQLLNEFFFQNKNKSFQSEINKYSKNTNYIKLGNFLMNIDLDLEKKECEDKKKKKLFIENIKQNKSIQIIPLLNYTENLFDKNKINHKTYLEQNNQSLYYPISFPINNIRYEKYIKKIKEEKFIDKFLSLFYIENYYKSGLIDKYFSEEKIKRRLINKNEDVKSIDLNLICTQKNTKQFIKKIKHENLFSHFHSYNITTDTILEEYTDFYGCKIYKFKPTNIDINEVDNKSDNENDYFGKRVGIQNTLNYEKKYEKHIITKKLNTKPKINFEYYIHQNFIVKKTQLKSIYKNKKFNVYTFFDNLKIIQGIYKFKKIEFSKIKFKRLTAVKITKNSFSKYNK</sequence>
<proteinExistence type="predicted"/>
<dbReference type="HOGENOM" id="CLU_446195_0_0_1"/>
<dbReference type="VEuPathDB" id="MicrosporidiaDB:EDEG_00949"/>
<keyword evidence="2" id="KW-1185">Reference proteome</keyword>
<organism evidence="1 2">
    <name type="scientific">Edhazardia aedis (strain USNM 41457)</name>
    <name type="common">Microsporidian parasite</name>
    <dbReference type="NCBI Taxonomy" id="1003232"/>
    <lineage>
        <taxon>Eukaryota</taxon>
        <taxon>Fungi</taxon>
        <taxon>Fungi incertae sedis</taxon>
        <taxon>Microsporidia</taxon>
        <taxon>Edhazardia</taxon>
    </lineage>
</organism>
<dbReference type="AlphaFoldDB" id="J9DAR7"/>